<evidence type="ECO:0000313" key="2">
    <source>
        <dbReference type="Proteomes" id="UP000703269"/>
    </source>
</evidence>
<keyword evidence="2" id="KW-1185">Reference proteome</keyword>
<dbReference type="AlphaFoldDB" id="A0A9P3L8B7"/>
<proteinExistence type="predicted"/>
<dbReference type="EMBL" id="BPQB01000002">
    <property type="protein sequence ID" value="GJE85344.1"/>
    <property type="molecule type" value="Genomic_DNA"/>
</dbReference>
<protein>
    <submittedName>
        <fullName evidence="1">Uncharacterized protein</fullName>
    </submittedName>
</protein>
<evidence type="ECO:0000313" key="1">
    <source>
        <dbReference type="EMBL" id="GJE85344.1"/>
    </source>
</evidence>
<reference evidence="1 2" key="1">
    <citation type="submission" date="2021-08" db="EMBL/GenBank/DDBJ databases">
        <title>Draft Genome Sequence of Phanerochaete sordida strain YK-624.</title>
        <authorList>
            <person name="Mori T."/>
            <person name="Dohra H."/>
            <person name="Suzuki T."/>
            <person name="Kawagishi H."/>
            <person name="Hirai H."/>
        </authorList>
    </citation>
    <scope>NUCLEOTIDE SEQUENCE [LARGE SCALE GENOMIC DNA]</scope>
    <source>
        <strain evidence="1 2">YK-624</strain>
    </source>
</reference>
<comment type="caution">
    <text evidence="1">The sequence shown here is derived from an EMBL/GenBank/DDBJ whole genome shotgun (WGS) entry which is preliminary data.</text>
</comment>
<organism evidence="1 2">
    <name type="scientific">Phanerochaete sordida</name>
    <dbReference type="NCBI Taxonomy" id="48140"/>
    <lineage>
        <taxon>Eukaryota</taxon>
        <taxon>Fungi</taxon>
        <taxon>Dikarya</taxon>
        <taxon>Basidiomycota</taxon>
        <taxon>Agaricomycotina</taxon>
        <taxon>Agaricomycetes</taxon>
        <taxon>Polyporales</taxon>
        <taxon>Phanerochaetaceae</taxon>
        <taxon>Phanerochaete</taxon>
    </lineage>
</organism>
<accession>A0A9P3L8B7</accession>
<sequence length="70" mass="7746">MGAEMSMATYGLYLYGVRPKTRWITVVHDSRVRVCIAAELYRGQKLVSTRSDASSAAHVAYGFMTPSSSR</sequence>
<gene>
    <name evidence="1" type="ORF">PsYK624_014230</name>
</gene>
<name>A0A9P3L8B7_9APHY</name>
<dbReference type="Proteomes" id="UP000703269">
    <property type="component" value="Unassembled WGS sequence"/>
</dbReference>